<accession>W7XGP1</accession>
<dbReference type="AlphaFoldDB" id="W7XGP1"/>
<keyword evidence="2" id="KW-1185">Reference proteome</keyword>
<dbReference type="Proteomes" id="UP000009168">
    <property type="component" value="Unassembled WGS sequence"/>
</dbReference>
<dbReference type="EMBL" id="GG662485">
    <property type="protein sequence ID" value="EWS72129.1"/>
    <property type="molecule type" value="Genomic_DNA"/>
</dbReference>
<sequence>MIKICKYFRAIAPVTQSLAQLYPVRFHPQCSASGTVMRQWFLCPVVYKQH</sequence>
<gene>
    <name evidence="1" type="ORF">TTHERM_000730368</name>
</gene>
<evidence type="ECO:0000313" key="2">
    <source>
        <dbReference type="Proteomes" id="UP000009168"/>
    </source>
</evidence>
<protein>
    <submittedName>
        <fullName evidence="1">Uncharacterized protein</fullName>
    </submittedName>
</protein>
<dbReference type="KEGG" id="tet:TTHERM_000730368"/>
<reference evidence="2" key="1">
    <citation type="journal article" date="2006" name="PLoS Biol.">
        <title>Macronuclear genome sequence of the ciliate Tetrahymena thermophila, a model eukaryote.</title>
        <authorList>
            <person name="Eisen J.A."/>
            <person name="Coyne R.S."/>
            <person name="Wu M."/>
            <person name="Wu D."/>
            <person name="Thiagarajan M."/>
            <person name="Wortman J.R."/>
            <person name="Badger J.H."/>
            <person name="Ren Q."/>
            <person name="Amedeo P."/>
            <person name="Jones K.M."/>
            <person name="Tallon L.J."/>
            <person name="Delcher A.L."/>
            <person name="Salzberg S.L."/>
            <person name="Silva J.C."/>
            <person name="Haas B.J."/>
            <person name="Majoros W.H."/>
            <person name="Farzad M."/>
            <person name="Carlton J.M."/>
            <person name="Smith R.K. Jr."/>
            <person name="Garg J."/>
            <person name="Pearlman R.E."/>
            <person name="Karrer K.M."/>
            <person name="Sun L."/>
            <person name="Manning G."/>
            <person name="Elde N.C."/>
            <person name="Turkewitz A.P."/>
            <person name="Asai D.J."/>
            <person name="Wilkes D.E."/>
            <person name="Wang Y."/>
            <person name="Cai H."/>
            <person name="Collins K."/>
            <person name="Stewart B.A."/>
            <person name="Lee S.R."/>
            <person name="Wilamowska K."/>
            <person name="Weinberg Z."/>
            <person name="Ruzzo W.L."/>
            <person name="Wloga D."/>
            <person name="Gaertig J."/>
            <person name="Frankel J."/>
            <person name="Tsao C.-C."/>
            <person name="Gorovsky M.A."/>
            <person name="Keeling P.J."/>
            <person name="Waller R.F."/>
            <person name="Patron N.J."/>
            <person name="Cherry J.M."/>
            <person name="Stover N.A."/>
            <person name="Krieger C.J."/>
            <person name="del Toro C."/>
            <person name="Ryder H.F."/>
            <person name="Williamson S.C."/>
            <person name="Barbeau R.A."/>
            <person name="Hamilton E.P."/>
            <person name="Orias E."/>
        </authorList>
    </citation>
    <scope>NUCLEOTIDE SEQUENCE [LARGE SCALE GENOMIC DNA]</scope>
    <source>
        <strain evidence="2">SB210</strain>
    </source>
</reference>
<name>W7XGP1_TETTS</name>
<dbReference type="RefSeq" id="XP_012655322.1">
    <property type="nucleotide sequence ID" value="XM_012799868.1"/>
</dbReference>
<organism evidence="1 2">
    <name type="scientific">Tetrahymena thermophila (strain SB210)</name>
    <dbReference type="NCBI Taxonomy" id="312017"/>
    <lineage>
        <taxon>Eukaryota</taxon>
        <taxon>Sar</taxon>
        <taxon>Alveolata</taxon>
        <taxon>Ciliophora</taxon>
        <taxon>Intramacronucleata</taxon>
        <taxon>Oligohymenophorea</taxon>
        <taxon>Hymenostomatida</taxon>
        <taxon>Tetrahymenina</taxon>
        <taxon>Tetrahymenidae</taxon>
        <taxon>Tetrahymena</taxon>
    </lineage>
</organism>
<proteinExistence type="predicted"/>
<dbReference type="GeneID" id="24440443"/>
<evidence type="ECO:0000313" key="1">
    <source>
        <dbReference type="EMBL" id="EWS72129.1"/>
    </source>
</evidence>
<dbReference type="InParanoid" id="W7XGP1"/>